<sequence>MVEGKKHLRAIDMTYAAMFAALMAIGANIAQFIPPIGGVDITLQTFVAILAGALLGSRVSVISMVLYILVGLAGAPVFAKFSGGLSVILSPEFGFLLSFIILAFVMGEIIERSASLKPFIFFIASFVGLFINYVFGTSYMYFAYHLWAPGPKGTSIITYPLVWGWMLLPLVKDIILTLLAGSITPRIYRIIHKKQVNR</sequence>
<dbReference type="PIRSF" id="PIRSF016661">
    <property type="entry name" value="BioY"/>
    <property type="match status" value="1"/>
</dbReference>
<accession>A0A8J2VMW7</accession>
<keyword evidence="3" id="KW-0812">Transmembrane</keyword>
<dbReference type="InterPro" id="IPR003784">
    <property type="entry name" value="BioY"/>
</dbReference>
<comment type="caution">
    <text evidence="4">The sequence shown here is derived from an EMBL/GenBank/DDBJ whole genome shotgun (WGS) entry which is preliminary data.</text>
</comment>
<reference evidence="4" key="1">
    <citation type="journal article" date="2014" name="Int. J. Syst. Evol. Microbiol.">
        <title>Complete genome sequence of Corynebacterium casei LMG S-19264T (=DSM 44701T), isolated from a smear-ripened cheese.</title>
        <authorList>
            <consortium name="US DOE Joint Genome Institute (JGI-PGF)"/>
            <person name="Walter F."/>
            <person name="Albersmeier A."/>
            <person name="Kalinowski J."/>
            <person name="Ruckert C."/>
        </authorList>
    </citation>
    <scope>NUCLEOTIDE SEQUENCE</scope>
    <source>
        <strain evidence="4">CGMCC 1.15371</strain>
    </source>
</reference>
<evidence type="ECO:0000256" key="2">
    <source>
        <dbReference type="PIRNR" id="PIRNR016661"/>
    </source>
</evidence>
<keyword evidence="2 3" id="KW-0472">Membrane</keyword>
<dbReference type="GO" id="GO:0005886">
    <property type="term" value="C:plasma membrane"/>
    <property type="evidence" value="ECO:0007669"/>
    <property type="project" value="UniProtKB-SubCell"/>
</dbReference>
<dbReference type="GO" id="GO:0015225">
    <property type="term" value="F:biotin transmembrane transporter activity"/>
    <property type="evidence" value="ECO:0007669"/>
    <property type="project" value="UniProtKB-UniRule"/>
</dbReference>
<feature type="transmembrane region" description="Helical" evidence="3">
    <location>
        <begin position="12"/>
        <end position="30"/>
    </location>
</feature>
<dbReference type="PANTHER" id="PTHR34295">
    <property type="entry name" value="BIOTIN TRANSPORTER BIOY"/>
    <property type="match status" value="1"/>
</dbReference>
<keyword evidence="2" id="KW-1003">Cell membrane</keyword>
<protein>
    <recommendedName>
        <fullName evidence="2">Biotin transporter</fullName>
    </recommendedName>
</protein>
<keyword evidence="3" id="KW-1133">Transmembrane helix</keyword>
<organism evidence="4 5">
    <name type="scientific">Pullulanibacillus camelliae</name>
    <dbReference type="NCBI Taxonomy" id="1707096"/>
    <lineage>
        <taxon>Bacteria</taxon>
        <taxon>Bacillati</taxon>
        <taxon>Bacillota</taxon>
        <taxon>Bacilli</taxon>
        <taxon>Bacillales</taxon>
        <taxon>Sporolactobacillaceae</taxon>
        <taxon>Pullulanibacillus</taxon>
    </lineage>
</organism>
<dbReference type="Proteomes" id="UP000628775">
    <property type="component" value="Unassembled WGS sequence"/>
</dbReference>
<comment type="similarity">
    <text evidence="1 2">Belongs to the BioY family.</text>
</comment>
<dbReference type="AlphaFoldDB" id="A0A8J2VMW7"/>
<dbReference type="EMBL" id="BMIR01000003">
    <property type="protein sequence ID" value="GGE33368.1"/>
    <property type="molecule type" value="Genomic_DNA"/>
</dbReference>
<gene>
    <name evidence="4" type="primary">bioY</name>
    <name evidence="4" type="ORF">GCM10011391_10020</name>
</gene>
<evidence type="ECO:0000313" key="4">
    <source>
        <dbReference type="EMBL" id="GGE33368.1"/>
    </source>
</evidence>
<dbReference type="Pfam" id="PF02632">
    <property type="entry name" value="BioY"/>
    <property type="match status" value="1"/>
</dbReference>
<feature type="transmembrane region" description="Helical" evidence="3">
    <location>
        <begin position="85"/>
        <end position="107"/>
    </location>
</feature>
<evidence type="ECO:0000256" key="3">
    <source>
        <dbReference type="SAM" id="Phobius"/>
    </source>
</evidence>
<comment type="subcellular location">
    <subcellularLocation>
        <location evidence="2">Cell membrane</location>
        <topology evidence="2">Multi-pass membrane protein</topology>
    </subcellularLocation>
</comment>
<dbReference type="PANTHER" id="PTHR34295:SF1">
    <property type="entry name" value="BIOTIN TRANSPORTER BIOY"/>
    <property type="match status" value="1"/>
</dbReference>
<keyword evidence="2" id="KW-0813">Transport</keyword>
<evidence type="ECO:0000313" key="5">
    <source>
        <dbReference type="Proteomes" id="UP000628775"/>
    </source>
</evidence>
<reference evidence="4" key="2">
    <citation type="submission" date="2020-09" db="EMBL/GenBank/DDBJ databases">
        <authorList>
            <person name="Sun Q."/>
            <person name="Zhou Y."/>
        </authorList>
    </citation>
    <scope>NUCLEOTIDE SEQUENCE</scope>
    <source>
        <strain evidence="4">CGMCC 1.15371</strain>
    </source>
</reference>
<evidence type="ECO:0000256" key="1">
    <source>
        <dbReference type="ARBA" id="ARBA00010692"/>
    </source>
</evidence>
<keyword evidence="5" id="KW-1185">Reference proteome</keyword>
<dbReference type="Gene3D" id="1.10.1760.20">
    <property type="match status" value="1"/>
</dbReference>
<dbReference type="RefSeq" id="WP_188690039.1">
    <property type="nucleotide sequence ID" value="NZ_BMIR01000003.1"/>
</dbReference>
<feature type="transmembrane region" description="Helical" evidence="3">
    <location>
        <begin position="119"/>
        <end position="142"/>
    </location>
</feature>
<feature type="transmembrane region" description="Helical" evidence="3">
    <location>
        <begin position="162"/>
        <end position="184"/>
    </location>
</feature>
<name>A0A8J2VMW7_9BACL</name>
<proteinExistence type="inferred from homology"/>